<accession>A0AAD7ZBG8</accession>
<keyword evidence="1" id="KW-0175">Coiled coil</keyword>
<evidence type="ECO:0000313" key="5">
    <source>
        <dbReference type="Proteomes" id="UP001233999"/>
    </source>
</evidence>
<feature type="domain" description="BMERB" evidence="3">
    <location>
        <begin position="71"/>
        <end position="221"/>
    </location>
</feature>
<evidence type="ECO:0000256" key="1">
    <source>
        <dbReference type="SAM" id="Coils"/>
    </source>
</evidence>
<proteinExistence type="predicted"/>
<reference evidence="4" key="1">
    <citation type="journal article" date="2023" name="IScience">
        <title>Live-bearing cockroach genome reveals convergent evolutionary mechanisms linked to viviparity in insects and beyond.</title>
        <authorList>
            <person name="Fouks B."/>
            <person name="Harrison M.C."/>
            <person name="Mikhailova A.A."/>
            <person name="Marchal E."/>
            <person name="English S."/>
            <person name="Carruthers M."/>
            <person name="Jennings E.C."/>
            <person name="Chiamaka E.L."/>
            <person name="Frigard R.A."/>
            <person name="Pippel M."/>
            <person name="Attardo G.M."/>
            <person name="Benoit J.B."/>
            <person name="Bornberg-Bauer E."/>
            <person name="Tobe S.S."/>
        </authorList>
    </citation>
    <scope>NUCLEOTIDE SEQUENCE</scope>
    <source>
        <strain evidence="4">Stay&amp;Tobe</strain>
    </source>
</reference>
<keyword evidence="5" id="KW-1185">Reference proteome</keyword>
<dbReference type="InterPro" id="IPR022735">
    <property type="entry name" value="bMERB_dom"/>
</dbReference>
<dbReference type="PROSITE" id="PS51848">
    <property type="entry name" value="BMERB"/>
    <property type="match status" value="1"/>
</dbReference>
<dbReference type="AlphaFoldDB" id="A0AAD7ZBG8"/>
<feature type="region of interest" description="Disordered" evidence="2">
    <location>
        <begin position="1"/>
        <end position="64"/>
    </location>
</feature>
<name>A0AAD7ZBG8_DIPPU</name>
<feature type="compositionally biased region" description="Basic and acidic residues" evidence="2">
    <location>
        <begin position="1"/>
        <end position="12"/>
    </location>
</feature>
<protein>
    <recommendedName>
        <fullName evidence="3">BMERB domain-containing protein</fullName>
    </recommendedName>
</protein>
<feature type="non-terminal residue" evidence="4">
    <location>
        <position position="1"/>
    </location>
</feature>
<dbReference type="SMART" id="SM01203">
    <property type="entry name" value="DUF3585"/>
    <property type="match status" value="1"/>
</dbReference>
<evidence type="ECO:0000259" key="3">
    <source>
        <dbReference type="PROSITE" id="PS51848"/>
    </source>
</evidence>
<organism evidence="4 5">
    <name type="scientific">Diploptera punctata</name>
    <name type="common">Pacific beetle cockroach</name>
    <dbReference type="NCBI Taxonomy" id="6984"/>
    <lineage>
        <taxon>Eukaryota</taxon>
        <taxon>Metazoa</taxon>
        <taxon>Ecdysozoa</taxon>
        <taxon>Arthropoda</taxon>
        <taxon>Hexapoda</taxon>
        <taxon>Insecta</taxon>
        <taxon>Pterygota</taxon>
        <taxon>Neoptera</taxon>
        <taxon>Polyneoptera</taxon>
        <taxon>Dictyoptera</taxon>
        <taxon>Blattodea</taxon>
        <taxon>Blaberoidea</taxon>
        <taxon>Blaberidae</taxon>
        <taxon>Diplopterinae</taxon>
        <taxon>Diploptera</taxon>
    </lineage>
</organism>
<dbReference type="InterPro" id="IPR050540">
    <property type="entry name" value="F-actin_Monoox_Mical"/>
</dbReference>
<sequence length="239" mass="27867">DKVPLVDPRSRSVGDSNSRVLGFIASDDTRPPPIPPPPVNYHGSGSGHRISDGAASSLNRKHSRVNRRIARQAQLKRLRMAQEIQRQLEELEVKQRELERRGVSVEKALRGEGTETDGKEESELLREWFDLMRERTELRRYERELMVRAQEMELEDRHARLQQELRDRMSNDDANKTSEDVAKEAQILSEMLEIVERRDSLIALLEEDRQRYQEEDRDLEAQMLAKGLRLTPLRKESHV</sequence>
<evidence type="ECO:0000313" key="4">
    <source>
        <dbReference type="EMBL" id="KAJ9577127.1"/>
    </source>
</evidence>
<dbReference type="EMBL" id="JASPKZ010009374">
    <property type="protein sequence ID" value="KAJ9577127.1"/>
    <property type="molecule type" value="Genomic_DNA"/>
</dbReference>
<feature type="coiled-coil region" evidence="1">
    <location>
        <begin position="70"/>
        <end position="108"/>
    </location>
</feature>
<dbReference type="PANTHER" id="PTHR23167:SF54">
    <property type="entry name" value="[F-ACTIN]-MONOOXYGENASE MICAL"/>
    <property type="match status" value="1"/>
</dbReference>
<feature type="coiled-coil region" evidence="1">
    <location>
        <begin position="195"/>
        <end position="222"/>
    </location>
</feature>
<dbReference type="PANTHER" id="PTHR23167">
    <property type="entry name" value="CALPONIN HOMOLOGY DOMAIN-CONTAINING PROTEIN DDB_G0272472-RELATED"/>
    <property type="match status" value="1"/>
</dbReference>
<comment type="caution">
    <text evidence="4">The sequence shown here is derived from an EMBL/GenBank/DDBJ whole genome shotgun (WGS) entry which is preliminary data.</text>
</comment>
<dbReference type="Proteomes" id="UP001233999">
    <property type="component" value="Unassembled WGS sequence"/>
</dbReference>
<gene>
    <name evidence="4" type="ORF">L9F63_006299</name>
</gene>
<reference evidence="4" key="2">
    <citation type="submission" date="2023-05" db="EMBL/GenBank/DDBJ databases">
        <authorList>
            <person name="Fouks B."/>
        </authorList>
    </citation>
    <scope>NUCLEOTIDE SEQUENCE</scope>
    <source>
        <strain evidence="4">Stay&amp;Tobe</strain>
        <tissue evidence="4">Testes</tissue>
    </source>
</reference>
<evidence type="ECO:0000256" key="2">
    <source>
        <dbReference type="SAM" id="MobiDB-lite"/>
    </source>
</evidence>
<dbReference type="Pfam" id="PF12130">
    <property type="entry name" value="bMERB_dom"/>
    <property type="match status" value="1"/>
</dbReference>